<evidence type="ECO:0000256" key="2">
    <source>
        <dbReference type="SAM" id="SignalP"/>
    </source>
</evidence>
<dbReference type="InterPro" id="IPR012899">
    <property type="entry name" value="LTXXQ"/>
</dbReference>
<feature type="compositionally biased region" description="Basic and acidic residues" evidence="1">
    <location>
        <begin position="91"/>
        <end position="105"/>
    </location>
</feature>
<dbReference type="Pfam" id="PF07813">
    <property type="entry name" value="LTXXQ"/>
    <property type="match status" value="1"/>
</dbReference>
<feature type="chain" id="PRO_5046864930" evidence="2">
    <location>
        <begin position="24"/>
        <end position="163"/>
    </location>
</feature>
<comment type="caution">
    <text evidence="3">The sequence shown here is derived from an EMBL/GenBank/DDBJ whole genome shotgun (WGS) entry which is preliminary data.</text>
</comment>
<dbReference type="Proteomes" id="UP001268089">
    <property type="component" value="Unassembled WGS sequence"/>
</dbReference>
<proteinExistence type="predicted"/>
<dbReference type="Gene3D" id="1.20.120.1490">
    <property type="match status" value="1"/>
</dbReference>
<evidence type="ECO:0000256" key="1">
    <source>
        <dbReference type="SAM" id="MobiDB-lite"/>
    </source>
</evidence>
<protein>
    <submittedName>
        <fullName evidence="3">Spy/CpxP family protein refolding chaperone</fullName>
    </submittedName>
</protein>
<reference evidence="3 4" key="1">
    <citation type="submission" date="2023-07" db="EMBL/GenBank/DDBJ databases">
        <title>Sorghum-associated microbial communities from plants grown in Nebraska, USA.</title>
        <authorList>
            <person name="Schachtman D."/>
        </authorList>
    </citation>
    <scope>NUCLEOTIDE SEQUENCE [LARGE SCALE GENOMIC DNA]</scope>
    <source>
        <strain evidence="3 4">BE308</strain>
    </source>
</reference>
<dbReference type="RefSeq" id="WP_310343903.1">
    <property type="nucleotide sequence ID" value="NZ_JAVDXO010000006.1"/>
</dbReference>
<dbReference type="EMBL" id="JAVDXO010000006">
    <property type="protein sequence ID" value="MDR7307552.1"/>
    <property type="molecule type" value="Genomic_DNA"/>
</dbReference>
<feature type="signal peptide" evidence="2">
    <location>
        <begin position="1"/>
        <end position="23"/>
    </location>
</feature>
<accession>A0ABU1ZPU4</accession>
<evidence type="ECO:0000313" key="4">
    <source>
        <dbReference type="Proteomes" id="UP001268089"/>
    </source>
</evidence>
<organism evidence="3 4">
    <name type="scientific">Rhodoferax saidenbachensis</name>
    <dbReference type="NCBI Taxonomy" id="1484693"/>
    <lineage>
        <taxon>Bacteria</taxon>
        <taxon>Pseudomonadati</taxon>
        <taxon>Pseudomonadota</taxon>
        <taxon>Betaproteobacteria</taxon>
        <taxon>Burkholderiales</taxon>
        <taxon>Comamonadaceae</taxon>
        <taxon>Rhodoferax</taxon>
    </lineage>
</organism>
<keyword evidence="4" id="KW-1185">Reference proteome</keyword>
<evidence type="ECO:0000313" key="3">
    <source>
        <dbReference type="EMBL" id="MDR7307552.1"/>
    </source>
</evidence>
<feature type="region of interest" description="Disordered" evidence="1">
    <location>
        <begin position="75"/>
        <end position="105"/>
    </location>
</feature>
<name>A0ABU1ZPU4_9BURK</name>
<gene>
    <name evidence="3" type="ORF">J2X15_002839</name>
</gene>
<keyword evidence="2" id="KW-0732">Signal</keyword>
<sequence length="163" mass="18140">MKPAFKSLVIASLLAGAGFSAMAQKPATDAATDGKPRMEHHQRMDPAKMEEMHAKRVAELKTKLKITAAQEGAWTTFTAAMKPPARGAQQRPDRAELDKLSTPERLDKVRALRTQHMADMQAQMDKRDEATKTFYAVLSPEQKKLFDEEHARMGGHRGGGERK</sequence>